<gene>
    <name evidence="1" type="ORF">MWN34_04065</name>
</gene>
<accession>A0ABT0D809</accession>
<dbReference type="EMBL" id="JALKCH010000002">
    <property type="protein sequence ID" value="MCK0196083.1"/>
    <property type="molecule type" value="Genomic_DNA"/>
</dbReference>
<dbReference type="Proteomes" id="UP001203284">
    <property type="component" value="Unassembled WGS sequence"/>
</dbReference>
<evidence type="ECO:0000313" key="1">
    <source>
        <dbReference type="EMBL" id="MCK0196083.1"/>
    </source>
</evidence>
<organism evidence="1 2">
    <name type="scientific">Ancylobacter crimeensis</name>
    <dbReference type="NCBI Taxonomy" id="2579147"/>
    <lineage>
        <taxon>Bacteria</taxon>
        <taxon>Pseudomonadati</taxon>
        <taxon>Pseudomonadota</taxon>
        <taxon>Alphaproteobacteria</taxon>
        <taxon>Hyphomicrobiales</taxon>
        <taxon>Xanthobacteraceae</taxon>
        <taxon>Ancylobacter</taxon>
    </lineage>
</organism>
<dbReference type="RefSeq" id="WP_247026812.1">
    <property type="nucleotide sequence ID" value="NZ_JALKCH010000002.1"/>
</dbReference>
<protein>
    <submittedName>
        <fullName evidence="1">Uncharacterized protein</fullName>
    </submittedName>
</protein>
<reference evidence="1 2" key="1">
    <citation type="submission" date="2022-04" db="EMBL/GenBank/DDBJ databases">
        <authorList>
            <person name="Grouzdev D.S."/>
            <person name="Pantiukh K.S."/>
            <person name="Krutkina M.S."/>
        </authorList>
    </citation>
    <scope>NUCLEOTIDE SEQUENCE [LARGE SCALE GENOMIC DNA]</scope>
    <source>
        <strain evidence="1 2">6x-1</strain>
    </source>
</reference>
<comment type="caution">
    <text evidence="1">The sequence shown here is derived from an EMBL/GenBank/DDBJ whole genome shotgun (WGS) entry which is preliminary data.</text>
</comment>
<proteinExistence type="predicted"/>
<evidence type="ECO:0000313" key="2">
    <source>
        <dbReference type="Proteomes" id="UP001203284"/>
    </source>
</evidence>
<keyword evidence="2" id="KW-1185">Reference proteome</keyword>
<name>A0ABT0D809_9HYPH</name>
<sequence length="74" mass="8457">MRDFELVNFSRTQLRVRHRQGHELVFTIAADVWGRREVSAGPLVTRHGGPDPVWSILAEALAFARTEAKRMKLT</sequence>